<dbReference type="Pfam" id="PF03564">
    <property type="entry name" value="DUF1759"/>
    <property type="match status" value="1"/>
</dbReference>
<proteinExistence type="predicted"/>
<dbReference type="Pfam" id="PF18701">
    <property type="entry name" value="DUF5641"/>
    <property type="match status" value="1"/>
</dbReference>
<gene>
    <name evidence="2" type="ORF">ABMA28_000100</name>
</gene>
<feature type="domain" description="Integrase catalytic" evidence="1">
    <location>
        <begin position="1487"/>
        <end position="1681"/>
    </location>
</feature>
<comment type="caution">
    <text evidence="2">The sequence shown here is derived from an EMBL/GenBank/DDBJ whole genome shotgun (WGS) entry which is preliminary data.</text>
</comment>
<dbReference type="GO" id="GO:0042575">
    <property type="term" value="C:DNA polymerase complex"/>
    <property type="evidence" value="ECO:0007669"/>
    <property type="project" value="UniProtKB-ARBA"/>
</dbReference>
<reference evidence="2 3" key="1">
    <citation type="submission" date="2024-06" db="EMBL/GenBank/DDBJ databases">
        <title>A chromosome-level genome assembly of beet webworm, Loxostege sticticalis.</title>
        <authorList>
            <person name="Zhang Y."/>
        </authorList>
    </citation>
    <scope>NUCLEOTIDE SEQUENCE [LARGE SCALE GENOMIC DNA]</scope>
    <source>
        <strain evidence="2">AQ028</strain>
        <tissue evidence="2">Male pupae</tissue>
    </source>
</reference>
<dbReference type="InterPro" id="IPR040676">
    <property type="entry name" value="DUF5641"/>
</dbReference>
<dbReference type="EMBL" id="JBEDNZ010000001">
    <property type="protein sequence ID" value="KAL0851791.1"/>
    <property type="molecule type" value="Genomic_DNA"/>
</dbReference>
<dbReference type="InterPro" id="IPR008042">
    <property type="entry name" value="Retrotrans_Pao"/>
</dbReference>
<evidence type="ECO:0000259" key="1">
    <source>
        <dbReference type="PROSITE" id="PS50994"/>
    </source>
</evidence>
<dbReference type="SUPFAM" id="SSF56672">
    <property type="entry name" value="DNA/RNA polymerases"/>
    <property type="match status" value="1"/>
</dbReference>
<dbReference type="Proteomes" id="UP001549921">
    <property type="component" value="Unassembled WGS sequence"/>
</dbReference>
<dbReference type="Pfam" id="PF17921">
    <property type="entry name" value="Integrase_H2C2"/>
    <property type="match status" value="1"/>
</dbReference>
<dbReference type="Pfam" id="PF05380">
    <property type="entry name" value="Peptidase_A17"/>
    <property type="match status" value="1"/>
</dbReference>
<organism evidence="2 3">
    <name type="scientific">Loxostege sticticalis</name>
    <name type="common">Beet webworm moth</name>
    <dbReference type="NCBI Taxonomy" id="481309"/>
    <lineage>
        <taxon>Eukaryota</taxon>
        <taxon>Metazoa</taxon>
        <taxon>Ecdysozoa</taxon>
        <taxon>Arthropoda</taxon>
        <taxon>Hexapoda</taxon>
        <taxon>Insecta</taxon>
        <taxon>Pterygota</taxon>
        <taxon>Neoptera</taxon>
        <taxon>Endopterygota</taxon>
        <taxon>Lepidoptera</taxon>
        <taxon>Glossata</taxon>
        <taxon>Ditrysia</taxon>
        <taxon>Pyraloidea</taxon>
        <taxon>Crambidae</taxon>
        <taxon>Pyraustinae</taxon>
        <taxon>Loxostege</taxon>
    </lineage>
</organism>
<evidence type="ECO:0000313" key="3">
    <source>
        <dbReference type="Proteomes" id="UP001549921"/>
    </source>
</evidence>
<dbReference type="CDD" id="cd01644">
    <property type="entry name" value="RT_pepA17"/>
    <property type="match status" value="1"/>
</dbReference>
<dbReference type="InterPro" id="IPR005312">
    <property type="entry name" value="DUF1759"/>
</dbReference>
<protein>
    <recommendedName>
        <fullName evidence="1">Integrase catalytic domain-containing protein</fullName>
    </recommendedName>
</protein>
<dbReference type="PANTHER" id="PTHR47331">
    <property type="entry name" value="PHD-TYPE DOMAIN-CONTAINING PROTEIN"/>
    <property type="match status" value="1"/>
</dbReference>
<dbReference type="PANTHER" id="PTHR47331:SF1">
    <property type="entry name" value="GAG-LIKE PROTEIN"/>
    <property type="match status" value="1"/>
</dbReference>
<dbReference type="InterPro" id="IPR036397">
    <property type="entry name" value="RNaseH_sf"/>
</dbReference>
<dbReference type="Gene3D" id="3.30.420.10">
    <property type="entry name" value="Ribonuclease H-like superfamily/Ribonuclease H"/>
    <property type="match status" value="1"/>
</dbReference>
<dbReference type="InterPro" id="IPR001584">
    <property type="entry name" value="Integrase_cat-core"/>
</dbReference>
<dbReference type="SUPFAM" id="SSF50630">
    <property type="entry name" value="Acid proteases"/>
    <property type="match status" value="1"/>
</dbReference>
<dbReference type="InterPro" id="IPR021109">
    <property type="entry name" value="Peptidase_aspartic_dom_sf"/>
</dbReference>
<accession>A0ABD0TR32</accession>
<sequence>MAQAKVEDSELSLDNSISCVQDIFERDLILDDLKRTLQFATTDTQKFISRTKDLSAHQRKFSKLQTKIEKCLIKSKSFNKEEQIKIRNDFDDAYYAIVTQVDKLKQFEERGRRMSRPLANSEFSTNAKLPTLPLPSFSGESTDWTSYFDLFCSLVHHNTAYTDAEKFRYLLLTLKNEPYNLVKSIPITDENYSSAIEILTSRYENKRIIASHHLDKILNIPSCSEKSTSDLRHLLNTFQENIKPLEVMKFPTSEWSFILLHILLRKIPVSVRKQFELSLKSSSDIPKVDSLISFLERELAADEISTNNFGQSSKHLSQKGGRLNSTVAPSRGEVAAAHQLQRQAFAGNFASPTSDLSSNIPPYKQGDRTHLTCLLCHAQHTLTKCSKFLNLSVSDRFSFIQKKNICFNCLHLGHNVSQCKSNFSCRNCQKRHHTLIHFDKNIVGVNKSADPSSGNSHSFSLPPTAECNNVVPSCSTDTQLAMTSTRDNVVGCSNTASNASNVRTSTVLLSTALVDVYDNNQKLSTLRCLIDTGSQATFISEACAQRLGISRKRVNNLPVYGINDNKPVYPKGVVSCFISPRNQSQPSIQVEALILPKLITTQMPTCQLPNTGWSHIQNLTLADPSFHTPQPVEMLLGADILPHILLHNTITGLPGSPIAMNSIFGYLLLGKLEFNSSIEVSLPVQVCHSSVNDDFDLQRFWELETISEQKSLTPDELLCESIFENTHTRNECGRYVVALPFKPDAPPLGESRDIAISRFRKLEYKLERNSQLKRDYHACLQEYLELGHMEPVDSPAAAASTYYIPHHAVVKESSETTKTRVVYDAGSKTTNGFSLNDNLLVGPKLHLDIVDVLLKFRIHSVAFTADIKQMYRNILIRESDRDFQRIVWRTSPEAPLRDYRLCTVTFGVSSSPYLALRTIQQLARDEAARFPRASQVLMSDVFVDDVVSGESDESRALSLQQELISICQSAGFELHKWHSNSSALLLASQPTYSHGERRENVPFAQMENDSSTKVLGLQWDPNSDSFSFSVKVFSEKCTKRSILSEVARIYDPLGLLSPVTLFAKHLIQLLWISNVDWDEPPPQEIIDSWTNFASQLTLLSQISFPRHVFPQNCSVQLHGFSDASEKAYAACVFLRVVCEDGSVHVSLLLGKTRVAPTRRVSIPRLELMGGVLLSQLIQKVLKSYGDRINDDQVFAWSDSSIVLSWLRSAPHEWKTFVSNRITEITNRVPARCWRHVPSADNPADAASRGMLPAAFLNHEIWFRGPRWLSQEESCWPVPKPILPTDEEKRNIVLCSSTSTPIEDVEIISRFSSLGKLVRVTALIFRFYNKCRKVNISCPIHITVPEYNFALNRLIRVVQHSVFNDDILKISNGKTPSNQLKRLNPFVDSNQLLRVGGRIHKSLLPFESKHQLILPKKHQLTFLFIDDTHVSTLHAGSQSTHFTLLQRYWILSGRDVIRQRIHRCVRCFRAKPAHTQPSMGSLPAVRLRPARPFIKTSVDFAGPFYVRANKVRNAKIVKCYVAVFVCMSVKAIHLEIVSELSTEAFLATLRRFVSRRGLCTDIYSDCGRNFVGCDRYLKELYSFLRNDVVQTTLNSKVLSQGISWHFQPPLASHFGGIFEAGVKSFKHHLHRVIGTRTLTYDEMHTLLCQIEAILNSRPLCVLSADAKDPLPLTPSHFLIGEPLTSIPDISLLDENPSRLIRWRLIQQSIQQFWKRWSLEYLHHIQQATKWFSDRGSPIREGMIVVLRDDNVPPLQWRLARVHALHPGPDGICRVVTLQIGQSFLKRAVVKICPLPIE</sequence>
<dbReference type="CDD" id="cd00303">
    <property type="entry name" value="retropepsin_like"/>
    <property type="match status" value="1"/>
</dbReference>
<name>A0ABD0TR32_LOXSC</name>
<dbReference type="SUPFAM" id="SSF53098">
    <property type="entry name" value="Ribonuclease H-like"/>
    <property type="match status" value="1"/>
</dbReference>
<evidence type="ECO:0000313" key="2">
    <source>
        <dbReference type="EMBL" id="KAL0851791.1"/>
    </source>
</evidence>
<dbReference type="InterPro" id="IPR041588">
    <property type="entry name" value="Integrase_H2C2"/>
</dbReference>
<dbReference type="GO" id="GO:0071897">
    <property type="term" value="P:DNA biosynthetic process"/>
    <property type="evidence" value="ECO:0007669"/>
    <property type="project" value="UniProtKB-ARBA"/>
</dbReference>
<dbReference type="Gene3D" id="2.40.70.10">
    <property type="entry name" value="Acid Proteases"/>
    <property type="match status" value="1"/>
</dbReference>
<dbReference type="InterPro" id="IPR043502">
    <property type="entry name" value="DNA/RNA_pol_sf"/>
</dbReference>
<dbReference type="InterPro" id="IPR012337">
    <property type="entry name" value="RNaseH-like_sf"/>
</dbReference>
<dbReference type="PROSITE" id="PS50994">
    <property type="entry name" value="INTEGRASE"/>
    <property type="match status" value="1"/>
</dbReference>